<proteinExistence type="inferred from homology"/>
<accession>A0A7Z7QNF2</accession>
<dbReference type="GO" id="GO:0000162">
    <property type="term" value="P:L-tryptophan biosynthetic process"/>
    <property type="evidence" value="ECO:0007669"/>
    <property type="project" value="UniProtKB-UniRule"/>
</dbReference>
<dbReference type="Proteomes" id="UP000572988">
    <property type="component" value="Unassembled WGS sequence"/>
</dbReference>
<comment type="catalytic activity">
    <reaction evidence="1 9">
        <text>N-(5-phospho-beta-D-ribosyl)anthranilate = 1-(2-carboxyphenylamino)-1-deoxy-D-ribulose 5-phosphate</text>
        <dbReference type="Rhea" id="RHEA:21540"/>
        <dbReference type="ChEBI" id="CHEBI:18277"/>
        <dbReference type="ChEBI" id="CHEBI:58613"/>
        <dbReference type="EC" id="5.3.1.24"/>
    </reaction>
</comment>
<dbReference type="SUPFAM" id="SSF51366">
    <property type="entry name" value="Ribulose-phoshate binding barrel"/>
    <property type="match status" value="1"/>
</dbReference>
<keyword evidence="7 9" id="KW-0057">Aromatic amino acid biosynthesis</keyword>
<reference evidence="12 15" key="1">
    <citation type="submission" date="2018-01" db="EMBL/GenBank/DDBJ databases">
        <title>Complete genome sequence of Staphylococcus Scheliferi isolated from human.</title>
        <authorList>
            <person name="Abouelkhair M.A."/>
            <person name="Bemis D.A."/>
            <person name="Kania S.A."/>
        </authorList>
    </citation>
    <scope>NUCLEOTIDE SEQUENCE [LARGE SCALE GENOMIC DNA]</scope>
    <source>
        <strain evidence="12 15">ATCC 43808</strain>
    </source>
</reference>
<dbReference type="EMBL" id="LR962863">
    <property type="protein sequence ID" value="CAD7358853.1"/>
    <property type="molecule type" value="Genomic_DNA"/>
</dbReference>
<evidence type="ECO:0000313" key="12">
    <source>
        <dbReference type="EMBL" id="NHA33972.1"/>
    </source>
</evidence>
<evidence type="ECO:0000256" key="5">
    <source>
        <dbReference type="ARBA" id="ARBA00022605"/>
    </source>
</evidence>
<sequence length="209" mass="23615">MYLKYCGFTRRQDIEAAIQCDVSAIGFITYPKSARYVNLETLHRLSKQVPDDIDRVAVAVNASMQTLQNIVEQTNINTLQFHGDESVETLRTFKKRYPQIQVFKALPADDMLRSHMMLYRDAVDKFLIDTPSQQFGGTGEVFDWSYLNDLPEAKYLIAGGLNTQNVAQLLKTHTHIDGIDIASGIEIDKGIKDPIKMKQMCAIVKGAIR</sequence>
<organism evidence="13">
    <name type="scientific">Staphylococcus schleiferi</name>
    <dbReference type="NCBI Taxonomy" id="1295"/>
    <lineage>
        <taxon>Bacteria</taxon>
        <taxon>Bacillati</taxon>
        <taxon>Bacillota</taxon>
        <taxon>Bacilli</taxon>
        <taxon>Bacillales</taxon>
        <taxon>Staphylococcaceae</taxon>
        <taxon>Staphylococcus</taxon>
    </lineage>
</organism>
<comment type="similarity">
    <text evidence="9">Belongs to the TrpF family.</text>
</comment>
<dbReference type="InterPro" id="IPR044643">
    <property type="entry name" value="TrpF_fam"/>
</dbReference>
<dbReference type="InterPro" id="IPR013785">
    <property type="entry name" value="Aldolase_TIM"/>
</dbReference>
<keyword evidence="15" id="KW-1185">Reference proteome</keyword>
<evidence type="ECO:0000259" key="10">
    <source>
        <dbReference type="Pfam" id="PF00697"/>
    </source>
</evidence>
<dbReference type="InterPro" id="IPR011060">
    <property type="entry name" value="RibuloseP-bd_barrel"/>
</dbReference>
<dbReference type="InterPro" id="IPR001240">
    <property type="entry name" value="PRAI_dom"/>
</dbReference>
<gene>
    <name evidence="13" type="primary">trpF_1</name>
    <name evidence="9" type="synonym">trpF</name>
    <name evidence="12" type="ORF">C1O36_05425</name>
    <name evidence="13" type="ORF">NCTC12218_00439</name>
</gene>
<reference evidence="13" key="2">
    <citation type="submission" date="2018-06" db="EMBL/GenBank/DDBJ databases">
        <authorList>
            <consortium name="Pathogen Informatics"/>
            <person name="Doyle S."/>
        </authorList>
    </citation>
    <scope>NUCLEOTIDE SEQUENCE [LARGE SCALE GENOMIC DNA]</scope>
    <source>
        <strain evidence="13">NCTC12218</strain>
    </source>
</reference>
<protein>
    <recommendedName>
        <fullName evidence="4 9">N-(5'-phosphoribosyl)anthranilate isomerase</fullName>
        <shortName evidence="9">PRAI</shortName>
        <ecNumber evidence="3 9">5.3.1.24</ecNumber>
    </recommendedName>
</protein>
<dbReference type="NCBIfam" id="NF010563">
    <property type="entry name" value="PRK13958.1"/>
    <property type="match status" value="1"/>
</dbReference>
<evidence type="ECO:0000256" key="1">
    <source>
        <dbReference type="ARBA" id="ARBA00001164"/>
    </source>
</evidence>
<evidence type="ECO:0000256" key="9">
    <source>
        <dbReference type="HAMAP-Rule" id="MF_00135"/>
    </source>
</evidence>
<feature type="domain" description="N-(5'phosphoribosyl) anthranilate isomerase (PRAI)" evidence="10">
    <location>
        <begin position="4"/>
        <end position="200"/>
    </location>
</feature>
<evidence type="ECO:0000256" key="7">
    <source>
        <dbReference type="ARBA" id="ARBA00023141"/>
    </source>
</evidence>
<evidence type="ECO:0000256" key="8">
    <source>
        <dbReference type="ARBA" id="ARBA00023235"/>
    </source>
</evidence>
<name>A0A7Z7QNF2_STASC</name>
<keyword evidence="5 9" id="KW-0028">Amino-acid biosynthesis</keyword>
<dbReference type="Pfam" id="PF00697">
    <property type="entry name" value="PRAI"/>
    <property type="match status" value="1"/>
</dbReference>
<keyword evidence="6 9" id="KW-0822">Tryptophan biosynthesis</keyword>
<evidence type="ECO:0000313" key="11">
    <source>
        <dbReference type="EMBL" id="CAD7358853.1"/>
    </source>
</evidence>
<comment type="pathway">
    <text evidence="2 9">Amino-acid biosynthesis; L-tryptophan biosynthesis; L-tryptophan from chorismate: step 3/5.</text>
</comment>
<dbReference type="HAMAP" id="MF_00135">
    <property type="entry name" value="PRAI"/>
    <property type="match status" value="1"/>
</dbReference>
<dbReference type="RefSeq" id="WP_016426145.1">
    <property type="nucleotide sequence ID" value="NZ_CABKRV010000002.1"/>
</dbReference>
<dbReference type="Proteomes" id="UP000264146">
    <property type="component" value="Chromosome"/>
</dbReference>
<dbReference type="AlphaFoldDB" id="A0A7Z7QNF2"/>
<keyword evidence="8 9" id="KW-0413">Isomerase</keyword>
<reference evidence="11 14" key="3">
    <citation type="submission" date="2020-11" db="EMBL/GenBank/DDBJ databases">
        <authorList>
            <consortium name="Pathogen Informatics"/>
        </authorList>
    </citation>
    <scope>NUCLEOTIDE SEQUENCE [LARGE SCALE GENOMIC DNA]</scope>
    <source>
        <strain evidence="11 14">NCTC12218</strain>
    </source>
</reference>
<dbReference type="PANTHER" id="PTHR42894">
    <property type="entry name" value="N-(5'-PHOSPHORIBOSYL)ANTHRANILATE ISOMERASE"/>
    <property type="match status" value="1"/>
</dbReference>
<dbReference type="CDD" id="cd00405">
    <property type="entry name" value="PRAI"/>
    <property type="match status" value="1"/>
</dbReference>
<evidence type="ECO:0000313" key="13">
    <source>
        <dbReference type="EMBL" id="SUM86927.1"/>
    </source>
</evidence>
<dbReference type="Gene3D" id="3.20.20.70">
    <property type="entry name" value="Aldolase class I"/>
    <property type="match status" value="1"/>
</dbReference>
<evidence type="ECO:0000313" key="15">
    <source>
        <dbReference type="Proteomes" id="UP000572988"/>
    </source>
</evidence>
<dbReference type="EMBL" id="POVK01000014">
    <property type="protein sequence ID" value="NHA33972.1"/>
    <property type="molecule type" value="Genomic_DNA"/>
</dbReference>
<dbReference type="EMBL" id="UHEF01000001">
    <property type="protein sequence ID" value="SUM86927.1"/>
    <property type="molecule type" value="Genomic_DNA"/>
</dbReference>
<dbReference type="UniPathway" id="UPA00035">
    <property type="reaction ID" value="UER00042"/>
</dbReference>
<evidence type="ECO:0000256" key="4">
    <source>
        <dbReference type="ARBA" id="ARBA00022272"/>
    </source>
</evidence>
<evidence type="ECO:0000256" key="2">
    <source>
        <dbReference type="ARBA" id="ARBA00004664"/>
    </source>
</evidence>
<dbReference type="EC" id="5.3.1.24" evidence="3 9"/>
<evidence type="ECO:0000256" key="3">
    <source>
        <dbReference type="ARBA" id="ARBA00012572"/>
    </source>
</evidence>
<dbReference type="GO" id="GO:0004640">
    <property type="term" value="F:phosphoribosylanthranilate isomerase activity"/>
    <property type="evidence" value="ECO:0007669"/>
    <property type="project" value="UniProtKB-UniRule"/>
</dbReference>
<dbReference type="PANTHER" id="PTHR42894:SF1">
    <property type="entry name" value="N-(5'-PHOSPHORIBOSYL)ANTHRANILATE ISOMERASE"/>
    <property type="match status" value="1"/>
</dbReference>
<evidence type="ECO:0000313" key="14">
    <source>
        <dbReference type="Proteomes" id="UP000264146"/>
    </source>
</evidence>
<evidence type="ECO:0000256" key="6">
    <source>
        <dbReference type="ARBA" id="ARBA00022822"/>
    </source>
</evidence>
<dbReference type="GeneID" id="93789179"/>